<dbReference type="GO" id="GO:0005886">
    <property type="term" value="C:plasma membrane"/>
    <property type="evidence" value="ECO:0007669"/>
    <property type="project" value="UniProtKB-SubCell"/>
</dbReference>
<organism evidence="11 12">
    <name type="scientific">Ruminococcus callidus ATCC 27760</name>
    <dbReference type="NCBI Taxonomy" id="411473"/>
    <lineage>
        <taxon>Bacteria</taxon>
        <taxon>Bacillati</taxon>
        <taxon>Bacillota</taxon>
        <taxon>Clostridia</taxon>
        <taxon>Eubacteriales</taxon>
        <taxon>Oscillospiraceae</taxon>
        <taxon>Ruminococcus</taxon>
    </lineage>
</organism>
<keyword evidence="5 10" id="KW-0812">Transmembrane</keyword>
<gene>
    <name evidence="10" type="primary">rnfD</name>
    <name evidence="11" type="ORF">RUMCAL_00638</name>
</gene>
<protein>
    <recommendedName>
        <fullName evidence="10">Ion-translocating oxidoreductase complex subunit D</fullName>
        <ecNumber evidence="10">7.-.-.-</ecNumber>
    </recommendedName>
    <alternativeName>
        <fullName evidence="10">Rnf electron transport complex subunit D</fullName>
    </alternativeName>
</protein>
<keyword evidence="12" id="KW-1185">Reference proteome</keyword>
<evidence type="ECO:0000256" key="10">
    <source>
        <dbReference type="HAMAP-Rule" id="MF_00462"/>
    </source>
</evidence>
<comment type="subunit">
    <text evidence="10">The complex is composed of six subunits: RnfA, RnfB, RnfC, RnfD, RnfE and RnfG.</text>
</comment>
<dbReference type="HOGENOM" id="CLU_042020_1_0_9"/>
<dbReference type="InterPro" id="IPR011303">
    <property type="entry name" value="RnfD_bac"/>
</dbReference>
<dbReference type="Pfam" id="PF03116">
    <property type="entry name" value="NQR2_RnfD_RnfE"/>
    <property type="match status" value="1"/>
</dbReference>
<keyword evidence="9 10" id="KW-0472">Membrane</keyword>
<evidence type="ECO:0000256" key="6">
    <source>
        <dbReference type="ARBA" id="ARBA00022967"/>
    </source>
</evidence>
<dbReference type="HAMAP" id="MF_00462">
    <property type="entry name" value="RsxD_RnfD"/>
    <property type="match status" value="1"/>
</dbReference>
<keyword evidence="6 10" id="KW-1278">Translocase</keyword>
<dbReference type="PATRIC" id="fig|411473.3.peg.505"/>
<comment type="function">
    <text evidence="10">Part of a membrane-bound complex that couples electron transfer with translocation of ions across the membrane.</text>
</comment>
<evidence type="ECO:0000313" key="12">
    <source>
        <dbReference type="Proteomes" id="UP000016662"/>
    </source>
</evidence>
<dbReference type="STRING" id="411473.RUMCAL_00638"/>
<keyword evidence="8 10" id="KW-1133">Transmembrane helix</keyword>
<evidence type="ECO:0000313" key="11">
    <source>
        <dbReference type="EMBL" id="ERJ96984.1"/>
    </source>
</evidence>
<keyword evidence="4 10" id="KW-0288">FMN</keyword>
<feature type="transmembrane region" description="Helical" evidence="10">
    <location>
        <begin position="68"/>
        <end position="93"/>
    </location>
</feature>
<reference evidence="11 12" key="1">
    <citation type="submission" date="2013-07" db="EMBL/GenBank/DDBJ databases">
        <authorList>
            <person name="Weinstock G."/>
            <person name="Sodergren E."/>
            <person name="Wylie T."/>
            <person name="Fulton L."/>
            <person name="Fulton R."/>
            <person name="Fronick C."/>
            <person name="O'Laughlin M."/>
            <person name="Godfrey J."/>
            <person name="Miner T."/>
            <person name="Herter B."/>
            <person name="Appelbaum E."/>
            <person name="Cordes M."/>
            <person name="Lek S."/>
            <person name="Wollam A."/>
            <person name="Pepin K.H."/>
            <person name="Palsikar V.B."/>
            <person name="Mitreva M."/>
            <person name="Wilson R.K."/>
        </authorList>
    </citation>
    <scope>NUCLEOTIDE SEQUENCE [LARGE SCALE GENOMIC DNA]</scope>
    <source>
        <strain evidence="11 12">ATCC 27760</strain>
    </source>
</reference>
<evidence type="ECO:0000256" key="5">
    <source>
        <dbReference type="ARBA" id="ARBA00022692"/>
    </source>
</evidence>
<dbReference type="PANTHER" id="PTHR30578:SF0">
    <property type="entry name" value="ION-TRANSLOCATING OXIDOREDUCTASE COMPLEX SUBUNIT D"/>
    <property type="match status" value="1"/>
</dbReference>
<dbReference type="EC" id="7.-.-.-" evidence="10"/>
<feature type="modified residue" description="FMN phosphoryl threonine" evidence="10">
    <location>
        <position position="155"/>
    </location>
</feature>
<evidence type="ECO:0000256" key="7">
    <source>
        <dbReference type="ARBA" id="ARBA00022982"/>
    </source>
</evidence>
<evidence type="ECO:0000256" key="2">
    <source>
        <dbReference type="ARBA" id="ARBA00022553"/>
    </source>
</evidence>
<dbReference type="PANTHER" id="PTHR30578">
    <property type="entry name" value="ELECTRON TRANSPORT COMPLEX PROTEIN RNFD"/>
    <property type="match status" value="1"/>
</dbReference>
<dbReference type="InterPro" id="IPR004338">
    <property type="entry name" value="NqrB/RnfD"/>
</dbReference>
<evidence type="ECO:0000256" key="4">
    <source>
        <dbReference type="ARBA" id="ARBA00022643"/>
    </source>
</evidence>
<dbReference type="NCBIfam" id="TIGR01946">
    <property type="entry name" value="rnfD"/>
    <property type="match status" value="1"/>
</dbReference>
<dbReference type="Proteomes" id="UP000016662">
    <property type="component" value="Unassembled WGS sequence"/>
</dbReference>
<feature type="transmembrane region" description="Helical" evidence="10">
    <location>
        <begin position="30"/>
        <end position="47"/>
    </location>
</feature>
<evidence type="ECO:0000256" key="1">
    <source>
        <dbReference type="ARBA" id="ARBA00022448"/>
    </source>
</evidence>
<feature type="transmembrane region" description="Helical" evidence="10">
    <location>
        <begin position="227"/>
        <end position="248"/>
    </location>
</feature>
<evidence type="ECO:0000256" key="3">
    <source>
        <dbReference type="ARBA" id="ARBA00022630"/>
    </source>
</evidence>
<name>U2M5G9_9FIRM</name>
<proteinExistence type="inferred from homology"/>
<keyword evidence="3 10" id="KW-0285">Flavoprotein</keyword>
<dbReference type="GO" id="GO:0022900">
    <property type="term" value="P:electron transport chain"/>
    <property type="evidence" value="ECO:0007669"/>
    <property type="project" value="UniProtKB-UniRule"/>
</dbReference>
<evidence type="ECO:0000256" key="8">
    <source>
        <dbReference type="ARBA" id="ARBA00022989"/>
    </source>
</evidence>
<dbReference type="GO" id="GO:0055085">
    <property type="term" value="P:transmembrane transport"/>
    <property type="evidence" value="ECO:0007669"/>
    <property type="project" value="InterPro"/>
</dbReference>
<feature type="transmembrane region" description="Helical" evidence="10">
    <location>
        <begin position="179"/>
        <end position="197"/>
    </location>
</feature>
<dbReference type="EMBL" id="AWVF01000076">
    <property type="protein sequence ID" value="ERJ96984.1"/>
    <property type="molecule type" value="Genomic_DNA"/>
</dbReference>
<dbReference type="AlphaFoldDB" id="U2M5G9"/>
<accession>U2M5G9</accession>
<comment type="cofactor">
    <cofactor evidence="10">
        <name>FMN</name>
        <dbReference type="ChEBI" id="CHEBI:58210"/>
    </cofactor>
</comment>
<keyword evidence="1 10" id="KW-0813">Transport</keyword>
<sequence length="315" mass="33247">MTTQKIMLLVVLALVPAIVAATVVFGPRALFLVVFCAVISMFTEMVCQKLMQKETTYTDGSAMLTGVLLALNLPATLPLWEAAIGCVFAIAVVKQLFGGLGCNFANPAITGRVFLLLSFGGDMTTWVKPFFYRGRSFFEMFAATGNLPDGVTGATPLASGDAGLLDLFLGNVGGSLGETSVLALLIGGVFLLVLGLISWHTPVAYLGGLAVLELFYTLATGGEMTDVLYALLSGGVILGAFFMATDYVTTPMTGAGKLIFGLGCAVLTFVIREFANMPEGCSFSILLMNLLTPYIDKLTMTHPFGAKPAVKKEAK</sequence>
<keyword evidence="7 10" id="KW-0249">Electron transport</keyword>
<feature type="transmembrane region" description="Helical" evidence="10">
    <location>
        <begin position="113"/>
        <end position="131"/>
    </location>
</feature>
<comment type="subcellular location">
    <subcellularLocation>
        <location evidence="10">Cell membrane</location>
        <topology evidence="10">Multi-pass membrane protein</topology>
    </subcellularLocation>
</comment>
<keyword evidence="2 10" id="KW-0597">Phosphoprotein</keyword>
<comment type="caution">
    <text evidence="11">The sequence shown here is derived from an EMBL/GenBank/DDBJ whole genome shotgun (WGS) entry which is preliminary data.</text>
</comment>
<comment type="similarity">
    <text evidence="10">Belongs to the NqrB/RnfD family.</text>
</comment>
<dbReference type="eggNOG" id="COG4658">
    <property type="taxonomic scope" value="Bacteria"/>
</dbReference>
<keyword evidence="10" id="KW-1003">Cell membrane</keyword>
<feature type="transmembrane region" description="Helical" evidence="10">
    <location>
        <begin position="203"/>
        <end position="220"/>
    </location>
</feature>
<feature type="transmembrane region" description="Helical" evidence="10">
    <location>
        <begin position="254"/>
        <end position="271"/>
    </location>
</feature>
<evidence type="ECO:0000256" key="9">
    <source>
        <dbReference type="ARBA" id="ARBA00023136"/>
    </source>
</evidence>